<organism evidence="1 2">
    <name type="scientific">Punica granatum</name>
    <name type="common">Pomegranate</name>
    <dbReference type="NCBI Taxonomy" id="22663"/>
    <lineage>
        <taxon>Eukaryota</taxon>
        <taxon>Viridiplantae</taxon>
        <taxon>Streptophyta</taxon>
        <taxon>Embryophyta</taxon>
        <taxon>Tracheophyta</taxon>
        <taxon>Spermatophyta</taxon>
        <taxon>Magnoliopsida</taxon>
        <taxon>eudicotyledons</taxon>
        <taxon>Gunneridae</taxon>
        <taxon>Pentapetalae</taxon>
        <taxon>rosids</taxon>
        <taxon>malvids</taxon>
        <taxon>Myrtales</taxon>
        <taxon>Lythraceae</taxon>
        <taxon>Punica</taxon>
    </lineage>
</organism>
<comment type="caution">
    <text evidence="1">The sequence shown here is derived from an EMBL/GenBank/DDBJ whole genome shotgun (WGS) entry which is preliminary data.</text>
</comment>
<keyword evidence="2" id="KW-1185">Reference proteome</keyword>
<evidence type="ECO:0000313" key="1">
    <source>
        <dbReference type="EMBL" id="PKI78937.1"/>
    </source>
</evidence>
<dbReference type="EMBL" id="PGOL01000026">
    <property type="protein sequence ID" value="PKI78937.1"/>
    <property type="molecule type" value="Genomic_DNA"/>
</dbReference>
<dbReference type="Proteomes" id="UP000233551">
    <property type="component" value="Unassembled WGS sequence"/>
</dbReference>
<proteinExistence type="predicted"/>
<evidence type="ECO:0000313" key="2">
    <source>
        <dbReference type="Proteomes" id="UP000233551"/>
    </source>
</evidence>
<accession>A0A2I0LE36</accession>
<dbReference type="AlphaFoldDB" id="A0A2I0LE36"/>
<name>A0A2I0LE36_PUNGR</name>
<sequence>MKVDTPKPRCIGFVHACPDEIKFGCAQARMREAYATRLGSVHLPGDVRQTHVRRTCHFLFTTRRSMAVKSPGSRGTGYT</sequence>
<reference evidence="1 2" key="1">
    <citation type="submission" date="2017-11" db="EMBL/GenBank/DDBJ databases">
        <title>De-novo sequencing of pomegranate (Punica granatum L.) genome.</title>
        <authorList>
            <person name="Akparov Z."/>
            <person name="Amiraslanov A."/>
            <person name="Hajiyeva S."/>
            <person name="Abbasov M."/>
            <person name="Kaur K."/>
            <person name="Hamwieh A."/>
            <person name="Solovyev V."/>
            <person name="Salamov A."/>
            <person name="Braich B."/>
            <person name="Kosarev P."/>
            <person name="Mahmoud A."/>
            <person name="Hajiyev E."/>
            <person name="Babayeva S."/>
            <person name="Izzatullayeva V."/>
            <person name="Mammadov A."/>
            <person name="Mammadov A."/>
            <person name="Sharifova S."/>
            <person name="Ojaghi J."/>
            <person name="Eynullazada K."/>
            <person name="Bayramov B."/>
            <person name="Abdulazimova A."/>
            <person name="Shahmuradov I."/>
        </authorList>
    </citation>
    <scope>NUCLEOTIDE SEQUENCE [LARGE SCALE GENOMIC DNA]</scope>
    <source>
        <strain evidence="2">cv. AG2017</strain>
        <tissue evidence="1">Leaf</tissue>
    </source>
</reference>
<protein>
    <submittedName>
        <fullName evidence="1">Uncharacterized protein</fullName>
    </submittedName>
</protein>
<gene>
    <name evidence="1" type="ORF">CRG98_000671</name>
</gene>